<feature type="region of interest" description="Disordered" evidence="8">
    <location>
        <begin position="576"/>
        <end position="629"/>
    </location>
</feature>
<organism evidence="10 11">
    <name type="scientific">Aspergillus luchuensis (strain CBS 106.47)</name>
    <dbReference type="NCBI Taxonomy" id="1137211"/>
    <lineage>
        <taxon>Eukaryota</taxon>
        <taxon>Fungi</taxon>
        <taxon>Dikarya</taxon>
        <taxon>Ascomycota</taxon>
        <taxon>Pezizomycotina</taxon>
        <taxon>Eurotiomycetes</taxon>
        <taxon>Eurotiomycetidae</taxon>
        <taxon>Eurotiales</taxon>
        <taxon>Aspergillaceae</taxon>
        <taxon>Aspergillus</taxon>
        <taxon>Aspergillus subgen. Circumdati</taxon>
    </lineage>
</organism>
<dbReference type="EMBL" id="KV878244">
    <property type="protein sequence ID" value="OJZ84294.1"/>
    <property type="molecule type" value="Genomic_DNA"/>
</dbReference>
<dbReference type="InterPro" id="IPR036864">
    <property type="entry name" value="Zn2-C6_fun-type_DNA-bd_sf"/>
</dbReference>
<dbReference type="GO" id="GO:0003677">
    <property type="term" value="F:DNA binding"/>
    <property type="evidence" value="ECO:0007669"/>
    <property type="project" value="UniProtKB-KW"/>
</dbReference>
<gene>
    <name evidence="10" type="ORF">ASPFODRAFT_208809</name>
</gene>
<keyword evidence="6" id="KW-0804">Transcription</keyword>
<comment type="subcellular location">
    <subcellularLocation>
        <location evidence="1">Nucleus</location>
    </subcellularLocation>
</comment>
<dbReference type="PROSITE" id="PS00463">
    <property type="entry name" value="ZN2_CY6_FUNGAL_1"/>
    <property type="match status" value="1"/>
</dbReference>
<reference evidence="11" key="1">
    <citation type="journal article" date="2017" name="Genome Biol.">
        <title>Comparative genomics reveals high biological diversity and specific adaptations in the industrially and medically important fungal genus Aspergillus.</title>
        <authorList>
            <person name="de Vries R.P."/>
            <person name="Riley R."/>
            <person name="Wiebenga A."/>
            <person name="Aguilar-Osorio G."/>
            <person name="Amillis S."/>
            <person name="Uchima C.A."/>
            <person name="Anderluh G."/>
            <person name="Asadollahi M."/>
            <person name="Askin M."/>
            <person name="Barry K."/>
            <person name="Battaglia E."/>
            <person name="Bayram O."/>
            <person name="Benocci T."/>
            <person name="Braus-Stromeyer S.A."/>
            <person name="Caldana C."/>
            <person name="Canovas D."/>
            <person name="Cerqueira G.C."/>
            <person name="Chen F."/>
            <person name="Chen W."/>
            <person name="Choi C."/>
            <person name="Clum A."/>
            <person name="Dos Santos R.A."/>
            <person name="Damasio A.R."/>
            <person name="Diallinas G."/>
            <person name="Emri T."/>
            <person name="Fekete E."/>
            <person name="Flipphi M."/>
            <person name="Freyberg S."/>
            <person name="Gallo A."/>
            <person name="Gournas C."/>
            <person name="Habgood R."/>
            <person name="Hainaut M."/>
            <person name="Harispe M.L."/>
            <person name="Henrissat B."/>
            <person name="Hilden K.S."/>
            <person name="Hope R."/>
            <person name="Hossain A."/>
            <person name="Karabika E."/>
            <person name="Karaffa L."/>
            <person name="Karanyi Z."/>
            <person name="Krasevec N."/>
            <person name="Kuo A."/>
            <person name="Kusch H."/>
            <person name="LaButti K."/>
            <person name="Lagendijk E.L."/>
            <person name="Lapidus A."/>
            <person name="Levasseur A."/>
            <person name="Lindquist E."/>
            <person name="Lipzen A."/>
            <person name="Logrieco A.F."/>
            <person name="MacCabe A."/>
            <person name="Maekelae M.R."/>
            <person name="Malavazi I."/>
            <person name="Melin P."/>
            <person name="Meyer V."/>
            <person name="Mielnichuk N."/>
            <person name="Miskei M."/>
            <person name="Molnar A.P."/>
            <person name="Mule G."/>
            <person name="Ngan C.Y."/>
            <person name="Orejas M."/>
            <person name="Orosz E."/>
            <person name="Ouedraogo J.P."/>
            <person name="Overkamp K.M."/>
            <person name="Park H.-S."/>
            <person name="Perrone G."/>
            <person name="Piumi F."/>
            <person name="Punt P.J."/>
            <person name="Ram A.F."/>
            <person name="Ramon A."/>
            <person name="Rauscher S."/>
            <person name="Record E."/>
            <person name="Riano-Pachon D.M."/>
            <person name="Robert V."/>
            <person name="Roehrig J."/>
            <person name="Ruller R."/>
            <person name="Salamov A."/>
            <person name="Salih N.S."/>
            <person name="Samson R.A."/>
            <person name="Sandor E."/>
            <person name="Sanguinetti M."/>
            <person name="Schuetze T."/>
            <person name="Sepcic K."/>
            <person name="Shelest E."/>
            <person name="Sherlock G."/>
            <person name="Sophianopoulou V."/>
            <person name="Squina F.M."/>
            <person name="Sun H."/>
            <person name="Susca A."/>
            <person name="Todd R.B."/>
            <person name="Tsang A."/>
            <person name="Unkles S.E."/>
            <person name="van de Wiele N."/>
            <person name="van Rossen-Uffink D."/>
            <person name="Oliveira J.V."/>
            <person name="Vesth T.C."/>
            <person name="Visser J."/>
            <person name="Yu J.-H."/>
            <person name="Zhou M."/>
            <person name="Andersen M.R."/>
            <person name="Archer D.B."/>
            <person name="Baker S.E."/>
            <person name="Benoit I."/>
            <person name="Brakhage A.A."/>
            <person name="Braus G.H."/>
            <person name="Fischer R."/>
            <person name="Frisvad J.C."/>
            <person name="Goldman G.H."/>
            <person name="Houbraken J."/>
            <person name="Oakley B."/>
            <person name="Pocsi I."/>
            <person name="Scazzocchio C."/>
            <person name="Seiboth B."/>
            <person name="vanKuyk P.A."/>
            <person name="Wortman J."/>
            <person name="Dyer P.S."/>
            <person name="Grigoriev I.V."/>
        </authorList>
    </citation>
    <scope>NUCLEOTIDE SEQUENCE [LARGE SCALE GENOMIC DNA]</scope>
    <source>
        <strain evidence="11">CBS 106.47</strain>
    </source>
</reference>
<dbReference type="AlphaFoldDB" id="A0A1M3TC08"/>
<dbReference type="PROSITE" id="PS50048">
    <property type="entry name" value="ZN2_CY6_FUNGAL_2"/>
    <property type="match status" value="1"/>
</dbReference>
<dbReference type="VEuPathDB" id="FungiDB:ASPFODRAFT_208809"/>
<dbReference type="Gene3D" id="4.10.240.10">
    <property type="entry name" value="Zn(2)-C6 fungal-type DNA-binding domain"/>
    <property type="match status" value="1"/>
</dbReference>
<evidence type="ECO:0000313" key="11">
    <source>
        <dbReference type="Proteomes" id="UP000184063"/>
    </source>
</evidence>
<dbReference type="CDD" id="cd00067">
    <property type="entry name" value="GAL4"/>
    <property type="match status" value="1"/>
</dbReference>
<feature type="domain" description="Zn(2)-C6 fungal-type" evidence="9">
    <location>
        <begin position="15"/>
        <end position="45"/>
    </location>
</feature>
<dbReference type="Pfam" id="PF00172">
    <property type="entry name" value="Zn_clus"/>
    <property type="match status" value="1"/>
</dbReference>
<keyword evidence="2" id="KW-0479">Metal-binding</keyword>
<dbReference type="SUPFAM" id="SSF57701">
    <property type="entry name" value="Zn2/Cys6 DNA-binding domain"/>
    <property type="match status" value="1"/>
</dbReference>
<evidence type="ECO:0000256" key="1">
    <source>
        <dbReference type="ARBA" id="ARBA00004123"/>
    </source>
</evidence>
<proteinExistence type="predicted"/>
<dbReference type="CDD" id="cd12148">
    <property type="entry name" value="fungal_TF_MHR"/>
    <property type="match status" value="1"/>
</dbReference>
<dbReference type="SMART" id="SM00066">
    <property type="entry name" value="GAL4"/>
    <property type="match status" value="1"/>
</dbReference>
<dbReference type="PANTHER" id="PTHR31313:SF85">
    <property type="entry name" value="ZN(II)2CYS6 TRANSCRIPTION FACTOR (EUROFUNG)"/>
    <property type="match status" value="1"/>
</dbReference>
<dbReference type="InterPro" id="IPR001138">
    <property type="entry name" value="Zn2Cys6_DnaBD"/>
</dbReference>
<dbReference type="GO" id="GO:0000981">
    <property type="term" value="F:DNA-binding transcription factor activity, RNA polymerase II-specific"/>
    <property type="evidence" value="ECO:0007669"/>
    <property type="project" value="InterPro"/>
</dbReference>
<dbReference type="Proteomes" id="UP000184063">
    <property type="component" value="Unassembled WGS sequence"/>
</dbReference>
<protein>
    <recommendedName>
        <fullName evidence="9">Zn(2)-C6 fungal-type domain-containing protein</fullName>
    </recommendedName>
</protein>
<evidence type="ECO:0000256" key="7">
    <source>
        <dbReference type="ARBA" id="ARBA00023242"/>
    </source>
</evidence>
<dbReference type="OrthoDB" id="4161332at2759"/>
<sequence length="688" mass="77629">MDSRRRLSGRKYNFACLACRQRKVKCDGRKPTCKNCARSNSSCYYKNDSTAALHMAGELHTKEARIRELEDRVRELTATETGAHDSRPASSSSQPQPQPDMPALTAPTQTTTTGPVALSVLPLPVPPEAHTEPADQERYEGDNIIITNTDGKQYFGATSRFRGLSDHKEVHDEQTQKKETEVRATELYHQRWLSSNARFQASWERTAYENIPRYTDVDPTICINLLEVYWAWQAPLHNCVYRRCFFRDMALGGPYFSTFLLNVILAHACRHLPENDLRFASFERGEFFLREALHLLVREMRQSKPRIPTIQGLLILGGRQCAVGNSSEGWLYTGMAIRMLTDLGLHIKRSYADLTKPMEPDDLEIINETYNVIYNGPVGNVEMSVISDLENKLMAFRQELPAALQIEDPTSLQSCVPPHILCLNILCHTVLILLYRPFFVWLWHPNLQNNPLALRAQVVCTEQAMRVNELFRAYGRLFNFEFQSYLISYCVYTAATIDVRLAQHNNKRLAHMAIDRLAVTLHMLETEVKQTPGMRRSIEIIHSHIGQRWSLKGQMQQPQASSSTNGQEQLPICLLEKGGPVGEGGEGEGGGRGQPFPKSQYDESALDHAISPGSSFVSSGTSLHGSAADRTVPESLSSLNISYEQQQGPILNPDLDLEFMWIDWQMDDVGGGFVPEMAYETPCSQPFS</sequence>
<keyword evidence="7" id="KW-0539">Nucleus</keyword>
<evidence type="ECO:0000313" key="10">
    <source>
        <dbReference type="EMBL" id="OJZ84294.1"/>
    </source>
</evidence>
<dbReference type="GO" id="GO:0008270">
    <property type="term" value="F:zinc ion binding"/>
    <property type="evidence" value="ECO:0007669"/>
    <property type="project" value="InterPro"/>
</dbReference>
<keyword evidence="4" id="KW-0805">Transcription regulation</keyword>
<evidence type="ECO:0000256" key="4">
    <source>
        <dbReference type="ARBA" id="ARBA00023015"/>
    </source>
</evidence>
<feature type="compositionally biased region" description="Low complexity" evidence="8">
    <location>
        <begin position="102"/>
        <end position="122"/>
    </location>
</feature>
<keyword evidence="5" id="KW-0238">DNA-binding</keyword>
<dbReference type="Pfam" id="PF04082">
    <property type="entry name" value="Fungal_trans"/>
    <property type="match status" value="1"/>
</dbReference>
<feature type="region of interest" description="Disordered" evidence="8">
    <location>
        <begin position="79"/>
        <end position="141"/>
    </location>
</feature>
<dbReference type="GO" id="GO:0009893">
    <property type="term" value="P:positive regulation of metabolic process"/>
    <property type="evidence" value="ECO:0007669"/>
    <property type="project" value="UniProtKB-ARBA"/>
</dbReference>
<evidence type="ECO:0000256" key="6">
    <source>
        <dbReference type="ARBA" id="ARBA00023163"/>
    </source>
</evidence>
<evidence type="ECO:0000256" key="8">
    <source>
        <dbReference type="SAM" id="MobiDB-lite"/>
    </source>
</evidence>
<dbReference type="GO" id="GO:0005634">
    <property type="term" value="C:nucleus"/>
    <property type="evidence" value="ECO:0007669"/>
    <property type="project" value="UniProtKB-SubCell"/>
</dbReference>
<feature type="compositionally biased region" description="Basic and acidic residues" evidence="8">
    <location>
        <begin position="129"/>
        <end position="141"/>
    </location>
</feature>
<name>A0A1M3TC08_ASPLC</name>
<evidence type="ECO:0000256" key="3">
    <source>
        <dbReference type="ARBA" id="ARBA00022833"/>
    </source>
</evidence>
<keyword evidence="3" id="KW-0862">Zinc</keyword>
<dbReference type="InterPro" id="IPR007219">
    <property type="entry name" value="XnlR_reg_dom"/>
</dbReference>
<accession>A0A1M3TC08</accession>
<dbReference type="InterPro" id="IPR051615">
    <property type="entry name" value="Transcr_Regulatory_Elem"/>
</dbReference>
<feature type="compositionally biased region" description="Low complexity" evidence="8">
    <location>
        <begin position="611"/>
        <end position="626"/>
    </location>
</feature>
<evidence type="ECO:0000256" key="5">
    <source>
        <dbReference type="ARBA" id="ARBA00023125"/>
    </source>
</evidence>
<evidence type="ECO:0000259" key="9">
    <source>
        <dbReference type="PROSITE" id="PS50048"/>
    </source>
</evidence>
<evidence type="ECO:0000256" key="2">
    <source>
        <dbReference type="ARBA" id="ARBA00022723"/>
    </source>
</evidence>
<feature type="compositionally biased region" description="Gly residues" evidence="8">
    <location>
        <begin position="579"/>
        <end position="593"/>
    </location>
</feature>
<dbReference type="PANTHER" id="PTHR31313">
    <property type="entry name" value="TY1 ENHANCER ACTIVATOR"/>
    <property type="match status" value="1"/>
</dbReference>
<dbReference type="GO" id="GO:0006351">
    <property type="term" value="P:DNA-templated transcription"/>
    <property type="evidence" value="ECO:0007669"/>
    <property type="project" value="InterPro"/>
</dbReference>